<feature type="region of interest" description="Disordered" evidence="5">
    <location>
        <begin position="208"/>
        <end position="238"/>
    </location>
</feature>
<evidence type="ECO:0000259" key="7">
    <source>
        <dbReference type="Pfam" id="PF25508"/>
    </source>
</evidence>
<proteinExistence type="predicted"/>
<dbReference type="GO" id="GO:0099604">
    <property type="term" value="F:ligand-gated calcium channel activity"/>
    <property type="evidence" value="ECO:0007669"/>
    <property type="project" value="TreeGrafter"/>
</dbReference>
<evidence type="ECO:0000256" key="1">
    <source>
        <dbReference type="ARBA" id="ARBA00004141"/>
    </source>
</evidence>
<keyword evidence="4 6" id="KW-0472">Membrane</keyword>
<evidence type="ECO:0000256" key="6">
    <source>
        <dbReference type="SAM" id="Phobius"/>
    </source>
</evidence>
<evidence type="ECO:0000256" key="4">
    <source>
        <dbReference type="ARBA" id="ARBA00023136"/>
    </source>
</evidence>
<evidence type="ECO:0000313" key="9">
    <source>
        <dbReference type="EMBL" id="CAF3795001.1"/>
    </source>
</evidence>
<feature type="compositionally biased region" description="Basic and acidic residues" evidence="5">
    <location>
        <begin position="214"/>
        <end position="231"/>
    </location>
</feature>
<reference evidence="8" key="1">
    <citation type="submission" date="2021-02" db="EMBL/GenBank/DDBJ databases">
        <authorList>
            <person name="Nowell W R."/>
        </authorList>
    </citation>
    <scope>NUCLEOTIDE SEQUENCE</scope>
</reference>
<dbReference type="Proteomes" id="UP000663829">
    <property type="component" value="Unassembled WGS sequence"/>
</dbReference>
<sequence length="755" mass="88677">MEPKTEGTQELEPHHTQFILFDDGTLNPSGVGEFGMKLAREISSTHRTIPLLAILVAGRIHTLKIFFDICEKIPVVIIDGCGPLANLLTKFLNRTEKKETEMQSKLDLEADDFENFAIECLKCCCDDHKIYASELVIREIELFGRITCLQVAIAAESKKFLHEETCHFLLTNIWYDRIEQSRRKYWFYFDLITLNIPYSIRTIQKPRNSNTKMKNSDCTHRDETEHQRNPRLEPNGIDYPKNFDNSSTGLQCWIDFHNSPIAKYNYNWVTDKRSNSDSPVLPTILRSKYTSYPERHIGENLYTVRDIFAKHFKKSHYHKNLTSKTPHIHWTEILTIITVTTMLIEDARQVFLQENKTWWRKFKTYFNIHDRTSNLFVVLQAYILFYIGLILRFIYKNSDSFSIASAYGVASRSVYLYGTFNFDFTQLFENIIYPVYYFIFGSFDDERKLLEDNLTAEMIPRNDDVKNEWMNFEIYATNPHVRKTLDSVSLALSPALSKREKPDVSKERTRLEEDLSAKLERMDNELKSIRTMIEGSKIHIDKDKLGKDGVFNVKSIKLDKLKKITVKNLLDPAKCLELIVIEDFNKKRCQEAIEIGQHFPREGTEFCSNPETEEIIRKNLSKIKHNYEERKRQNIDLEWDDFTKVLKTFLVLNPTHREIGEAFNALQTDQTFIEVIEACMWFTRPNIGQQSSEDGKKKERLNKIIRKKPLTYDEFKCLIVEGVFRQILCDYQIFSQENFSALQYCKIQLKEVIKV</sequence>
<evidence type="ECO:0000313" key="10">
    <source>
        <dbReference type="Proteomes" id="UP000663829"/>
    </source>
</evidence>
<feature type="domain" description="TRPM-like" evidence="7">
    <location>
        <begin position="86"/>
        <end position="161"/>
    </location>
</feature>
<accession>A0A814ICF0</accession>
<comment type="subcellular location">
    <subcellularLocation>
        <location evidence="1">Membrane</location>
        <topology evidence="1">Multi-pass membrane protein</topology>
    </subcellularLocation>
</comment>
<feature type="transmembrane region" description="Helical" evidence="6">
    <location>
        <begin position="375"/>
        <end position="395"/>
    </location>
</feature>
<name>A0A814ICF0_9BILA</name>
<keyword evidence="2 6" id="KW-0812">Transmembrane</keyword>
<evidence type="ECO:0000256" key="2">
    <source>
        <dbReference type="ARBA" id="ARBA00022692"/>
    </source>
</evidence>
<dbReference type="Proteomes" id="UP000681722">
    <property type="component" value="Unassembled WGS sequence"/>
</dbReference>
<dbReference type="EMBL" id="CAJOBC010003665">
    <property type="protein sequence ID" value="CAF3795001.1"/>
    <property type="molecule type" value="Genomic_DNA"/>
</dbReference>
<dbReference type="AlphaFoldDB" id="A0A814ICF0"/>
<gene>
    <name evidence="8" type="ORF">GPM918_LOCUS14917</name>
    <name evidence="9" type="ORF">SRO942_LOCUS14917</name>
</gene>
<evidence type="ECO:0000256" key="5">
    <source>
        <dbReference type="SAM" id="MobiDB-lite"/>
    </source>
</evidence>
<dbReference type="PANTHER" id="PTHR13800:SF12">
    <property type="entry name" value="TRANSIENT RECEPTOR POTENTIAL CATION CHANNEL SUBFAMILY M MEMBER-LIKE 2"/>
    <property type="match status" value="1"/>
</dbReference>
<organism evidence="8 10">
    <name type="scientific">Didymodactylos carnosus</name>
    <dbReference type="NCBI Taxonomy" id="1234261"/>
    <lineage>
        <taxon>Eukaryota</taxon>
        <taxon>Metazoa</taxon>
        <taxon>Spiralia</taxon>
        <taxon>Gnathifera</taxon>
        <taxon>Rotifera</taxon>
        <taxon>Eurotatoria</taxon>
        <taxon>Bdelloidea</taxon>
        <taxon>Philodinida</taxon>
        <taxon>Philodinidae</taxon>
        <taxon>Didymodactylos</taxon>
    </lineage>
</organism>
<keyword evidence="10" id="KW-1185">Reference proteome</keyword>
<dbReference type="PANTHER" id="PTHR13800">
    <property type="entry name" value="TRANSIENT RECEPTOR POTENTIAL CATION CHANNEL, SUBFAMILY M, MEMBER 6"/>
    <property type="match status" value="1"/>
</dbReference>
<dbReference type="InterPro" id="IPR050927">
    <property type="entry name" value="TRPM"/>
</dbReference>
<evidence type="ECO:0000313" key="8">
    <source>
        <dbReference type="EMBL" id="CAF1023727.1"/>
    </source>
</evidence>
<comment type="caution">
    <text evidence="8">The sequence shown here is derived from an EMBL/GenBank/DDBJ whole genome shotgun (WGS) entry which is preliminary data.</text>
</comment>
<dbReference type="InterPro" id="IPR057366">
    <property type="entry name" value="TRPM-like"/>
</dbReference>
<evidence type="ECO:0000256" key="3">
    <source>
        <dbReference type="ARBA" id="ARBA00022989"/>
    </source>
</evidence>
<keyword evidence="3 6" id="KW-1133">Transmembrane helix</keyword>
<dbReference type="GO" id="GO:0005886">
    <property type="term" value="C:plasma membrane"/>
    <property type="evidence" value="ECO:0007669"/>
    <property type="project" value="TreeGrafter"/>
</dbReference>
<protein>
    <recommendedName>
        <fullName evidence="7">TRPM-like domain-containing protein</fullName>
    </recommendedName>
</protein>
<dbReference type="EMBL" id="CAJNOQ010003665">
    <property type="protein sequence ID" value="CAF1023727.1"/>
    <property type="molecule type" value="Genomic_DNA"/>
</dbReference>
<dbReference type="Pfam" id="PF25508">
    <property type="entry name" value="TRPM2"/>
    <property type="match status" value="1"/>
</dbReference>